<comment type="caution">
    <text evidence="1">The sequence shown here is derived from an EMBL/GenBank/DDBJ whole genome shotgun (WGS) entry which is preliminary data.</text>
</comment>
<organism evidence="1 2">
    <name type="scientific">Paenibacillus glycanilyticus</name>
    <dbReference type="NCBI Taxonomy" id="126569"/>
    <lineage>
        <taxon>Bacteria</taxon>
        <taxon>Bacillati</taxon>
        <taxon>Bacillota</taxon>
        <taxon>Bacilli</taxon>
        <taxon>Bacillales</taxon>
        <taxon>Paenibacillaceae</taxon>
        <taxon>Paenibacillus</taxon>
    </lineage>
</organism>
<keyword evidence="2" id="KW-1185">Reference proteome</keyword>
<accession>A0ABQ6GJX1</accession>
<dbReference type="EMBL" id="BSSQ01000015">
    <property type="protein sequence ID" value="GLX69663.1"/>
    <property type="molecule type" value="Genomic_DNA"/>
</dbReference>
<proteinExistence type="predicted"/>
<reference evidence="1 2" key="1">
    <citation type="submission" date="2023-03" db="EMBL/GenBank/DDBJ databases">
        <title>Draft genome sequence of the bacteria which degrade cell wall of Tricholomamatutake.</title>
        <authorList>
            <person name="Konishi Y."/>
            <person name="Fukuta Y."/>
            <person name="Shirasaka N."/>
        </authorList>
    </citation>
    <scope>NUCLEOTIDE SEQUENCE [LARGE SCALE GENOMIC DNA]</scope>
    <source>
        <strain evidence="2">mu1</strain>
    </source>
</reference>
<sequence length="83" mass="9779">MGDDSFAEAGEITETLNKAVRLNTVMNFLVAIFMNTKNLQNNIILLVTRPANYRVYQIIRGKVIVHNYQITSYRVYFFRYDHM</sequence>
<name>A0ABQ6GJX1_9BACL</name>
<protein>
    <submittedName>
        <fullName evidence="1">Uncharacterized protein</fullName>
    </submittedName>
</protein>
<evidence type="ECO:0000313" key="1">
    <source>
        <dbReference type="EMBL" id="GLX69663.1"/>
    </source>
</evidence>
<dbReference type="Proteomes" id="UP001157114">
    <property type="component" value="Unassembled WGS sequence"/>
</dbReference>
<gene>
    <name evidence="1" type="ORF">MU1_40080</name>
</gene>
<evidence type="ECO:0000313" key="2">
    <source>
        <dbReference type="Proteomes" id="UP001157114"/>
    </source>
</evidence>